<dbReference type="SUPFAM" id="SSF52833">
    <property type="entry name" value="Thioredoxin-like"/>
    <property type="match status" value="1"/>
</dbReference>
<reference evidence="1 2" key="1">
    <citation type="submission" date="2017-02" db="EMBL/GenBank/DDBJ databases">
        <authorList>
            <person name="Peterson S.W."/>
        </authorList>
    </citation>
    <scope>NUCLEOTIDE SEQUENCE [LARGE SCALE GENOMIC DNA]</scope>
    <source>
        <strain evidence="1 2">DSM 45154</strain>
    </source>
</reference>
<name>A0A1T4PT72_9ACTN</name>
<evidence type="ECO:0008006" key="3">
    <source>
        <dbReference type="Google" id="ProtNLM"/>
    </source>
</evidence>
<dbReference type="InterPro" id="IPR053977">
    <property type="entry name" value="Rv2466c-like"/>
</dbReference>
<keyword evidence="2" id="KW-1185">Reference proteome</keyword>
<dbReference type="RefSeq" id="WP_327308224.1">
    <property type="nucleotide sequence ID" value="NZ_FUWS01000004.1"/>
</dbReference>
<dbReference type="AlphaFoldDB" id="A0A1T4PT72"/>
<protein>
    <recommendedName>
        <fullName evidence="3">Disulfide bond formation protein DsbA</fullName>
    </recommendedName>
</protein>
<dbReference type="Proteomes" id="UP000190637">
    <property type="component" value="Unassembled WGS sequence"/>
</dbReference>
<dbReference type="Pfam" id="PF22234">
    <property type="entry name" value="Rv2466c-like"/>
    <property type="match status" value="1"/>
</dbReference>
<gene>
    <name evidence="1" type="ORF">SAMN02745673_01974</name>
</gene>
<sequence>MPTWPADFWFDPSCPYTWITSRWLVEVTRVRPVKIVWRVMSLSVLNEGRDDDPEGDPEGYLWVPARICAAVRTEYGHERWGASTRRCGRLRTPATTGSAICTGPWTRPDCPGSSPVGVGTAYDPALRASHEEGVTLLGGRSGTPITAATSPEGERTVFFGPILSRVPRGEDAARLWDGTLLVAATAGFHRLKGLPREDPDIAGTG</sequence>
<dbReference type="InterPro" id="IPR036249">
    <property type="entry name" value="Thioredoxin-like_sf"/>
</dbReference>
<evidence type="ECO:0000313" key="1">
    <source>
        <dbReference type="EMBL" id="SJZ94491.1"/>
    </source>
</evidence>
<dbReference type="STRING" id="1122192.SAMN02745673_01974"/>
<accession>A0A1T4PT72</accession>
<evidence type="ECO:0000313" key="2">
    <source>
        <dbReference type="Proteomes" id="UP000190637"/>
    </source>
</evidence>
<organism evidence="1 2">
    <name type="scientific">Marinactinospora thermotolerans DSM 45154</name>
    <dbReference type="NCBI Taxonomy" id="1122192"/>
    <lineage>
        <taxon>Bacteria</taxon>
        <taxon>Bacillati</taxon>
        <taxon>Actinomycetota</taxon>
        <taxon>Actinomycetes</taxon>
        <taxon>Streptosporangiales</taxon>
        <taxon>Nocardiopsidaceae</taxon>
        <taxon>Marinactinospora</taxon>
    </lineage>
</organism>
<dbReference type="EMBL" id="FUWS01000004">
    <property type="protein sequence ID" value="SJZ94491.1"/>
    <property type="molecule type" value="Genomic_DNA"/>
</dbReference>
<dbReference type="CDD" id="cd02972">
    <property type="entry name" value="DsbA_family"/>
    <property type="match status" value="1"/>
</dbReference>
<proteinExistence type="predicted"/>
<dbReference type="Gene3D" id="3.40.30.10">
    <property type="entry name" value="Glutaredoxin"/>
    <property type="match status" value="2"/>
</dbReference>